<accession>A0A395GWV6</accession>
<dbReference type="InterPro" id="IPR013083">
    <property type="entry name" value="Znf_RING/FYVE/PHD"/>
</dbReference>
<gene>
    <name evidence="1" type="ORF">BO80DRAFT_361406</name>
</gene>
<organism evidence="1 2">
    <name type="scientific">Aspergillus ibericus CBS 121593</name>
    <dbReference type="NCBI Taxonomy" id="1448316"/>
    <lineage>
        <taxon>Eukaryota</taxon>
        <taxon>Fungi</taxon>
        <taxon>Dikarya</taxon>
        <taxon>Ascomycota</taxon>
        <taxon>Pezizomycotina</taxon>
        <taxon>Eurotiomycetes</taxon>
        <taxon>Eurotiomycetidae</taxon>
        <taxon>Eurotiales</taxon>
        <taxon>Aspergillaceae</taxon>
        <taxon>Aspergillus</taxon>
        <taxon>Aspergillus subgen. Circumdati</taxon>
    </lineage>
</organism>
<sequence>MGCRGLWNLRVNGHWYRSCQSGGRINPPDYPNTLKTVKQLRDTPDKLDGWEKSPVPGPLHSNFDWVYTVDLDVGTLAVTFWDVVEDKLLPATVCFDLATVCQASSLSIDDLDAHPRYFPSDHVNGSSKPNHVCIPLGQLELRLGLPTPLNELQARFFIDFIFPWRYYIDDPQTWHYQSPVFPLITIALLRLAAWDLEVSPDWDVDLPIAFDSIPTWSYPEDTIYWFHRFLVVLHPNIESQAMLGSAVGKAQQYIENSTSRDSDVRLIIISPHHIAFAELSNNTVLSTSNLALLSDLSATHCSPGFRVLSRILTSDCWGKSNIHQETWQYRVPPEMLQLIMQKLEPRDAVALAQASFVAEMCYYSFISQFPGMTVRSFPLLIPCCGKRSGLEERGIMCTKCYAWQHADCINQESPPPGAPLICSSCRSGESSPGLNPGGIQRISRRKWRQGCQVEINGFPKLLQPRLLKPAHLRPALRFRGNIPPVPPELIDYTIRFNGTFSGLAYGVDDEA</sequence>
<protein>
    <recommendedName>
        <fullName evidence="3">Zinc finger PHD-type domain-containing protein</fullName>
    </recommendedName>
</protein>
<keyword evidence="2" id="KW-1185">Reference proteome</keyword>
<dbReference type="SUPFAM" id="SSF57903">
    <property type="entry name" value="FYVE/PHD zinc finger"/>
    <property type="match status" value="1"/>
</dbReference>
<dbReference type="GeneID" id="37220873"/>
<dbReference type="Gene3D" id="3.30.40.10">
    <property type="entry name" value="Zinc/RING finger domain, C3HC4 (zinc finger)"/>
    <property type="match status" value="1"/>
</dbReference>
<dbReference type="AlphaFoldDB" id="A0A395GWV6"/>
<dbReference type="InterPro" id="IPR011011">
    <property type="entry name" value="Znf_FYVE_PHD"/>
</dbReference>
<proteinExistence type="predicted"/>
<dbReference type="Proteomes" id="UP000249402">
    <property type="component" value="Unassembled WGS sequence"/>
</dbReference>
<name>A0A395GWV6_9EURO</name>
<evidence type="ECO:0008006" key="3">
    <source>
        <dbReference type="Google" id="ProtNLM"/>
    </source>
</evidence>
<dbReference type="OrthoDB" id="1928087at2759"/>
<dbReference type="VEuPathDB" id="FungiDB:BO80DRAFT_361406"/>
<reference evidence="1 2" key="1">
    <citation type="submission" date="2018-02" db="EMBL/GenBank/DDBJ databases">
        <title>The genomes of Aspergillus section Nigri reveals drivers in fungal speciation.</title>
        <authorList>
            <consortium name="DOE Joint Genome Institute"/>
            <person name="Vesth T.C."/>
            <person name="Nybo J."/>
            <person name="Theobald S."/>
            <person name="Brandl J."/>
            <person name="Frisvad J.C."/>
            <person name="Nielsen K.F."/>
            <person name="Lyhne E.K."/>
            <person name="Kogle M.E."/>
            <person name="Kuo A."/>
            <person name="Riley R."/>
            <person name="Clum A."/>
            <person name="Nolan M."/>
            <person name="Lipzen A."/>
            <person name="Salamov A."/>
            <person name="Henrissat B."/>
            <person name="Wiebenga A."/>
            <person name="De vries R.P."/>
            <person name="Grigoriev I.V."/>
            <person name="Mortensen U.H."/>
            <person name="Andersen M.R."/>
            <person name="Baker S.E."/>
        </authorList>
    </citation>
    <scope>NUCLEOTIDE SEQUENCE [LARGE SCALE GENOMIC DNA]</scope>
    <source>
        <strain evidence="1 2">CBS 121593</strain>
    </source>
</reference>
<dbReference type="EMBL" id="KZ824453">
    <property type="protein sequence ID" value="RAK98533.1"/>
    <property type="molecule type" value="Genomic_DNA"/>
</dbReference>
<evidence type="ECO:0000313" key="1">
    <source>
        <dbReference type="EMBL" id="RAK98533.1"/>
    </source>
</evidence>
<evidence type="ECO:0000313" key="2">
    <source>
        <dbReference type="Proteomes" id="UP000249402"/>
    </source>
</evidence>
<dbReference type="RefSeq" id="XP_025572861.1">
    <property type="nucleotide sequence ID" value="XM_025716008.1"/>
</dbReference>